<evidence type="ECO:0000313" key="8">
    <source>
        <dbReference type="Proteomes" id="UP000000707"/>
    </source>
</evidence>
<feature type="transmembrane region" description="Helical" evidence="5">
    <location>
        <begin position="103"/>
        <end position="123"/>
    </location>
</feature>
<dbReference type="KEGG" id="cten:18247301"/>
<feature type="domain" description="BAP29/BAP31 transmembrane" evidence="6">
    <location>
        <begin position="1"/>
        <end position="135"/>
    </location>
</feature>
<keyword evidence="5" id="KW-0653">Protein transport</keyword>
<keyword evidence="8" id="KW-1185">Reference proteome</keyword>
<evidence type="ECO:0000256" key="3">
    <source>
        <dbReference type="ARBA" id="ARBA00022989"/>
    </source>
</evidence>
<dbReference type="GeneID" id="18247301"/>
<evidence type="ECO:0000259" key="6">
    <source>
        <dbReference type="Pfam" id="PF05529"/>
    </source>
</evidence>
<keyword evidence="3 5" id="KW-1133">Transmembrane helix</keyword>
<reference evidence="7 8" key="1">
    <citation type="journal article" date="2011" name="Proc. Natl. Acad. Sci. U.S.A.">
        <title>Comparative genomics of xylose-fermenting fungi for enhanced biofuel production.</title>
        <authorList>
            <person name="Wohlbach D.J."/>
            <person name="Kuo A."/>
            <person name="Sato T.K."/>
            <person name="Potts K.M."/>
            <person name="Salamov A.A."/>
            <person name="LaButti K.M."/>
            <person name="Sun H."/>
            <person name="Clum A."/>
            <person name="Pangilinan J.L."/>
            <person name="Lindquist E.A."/>
            <person name="Lucas S."/>
            <person name="Lapidus A."/>
            <person name="Jin M."/>
            <person name="Gunawan C."/>
            <person name="Balan V."/>
            <person name="Dale B.E."/>
            <person name="Jeffries T.W."/>
            <person name="Zinkel R."/>
            <person name="Barry K.W."/>
            <person name="Grigoriev I.V."/>
            <person name="Gasch A.P."/>
        </authorList>
    </citation>
    <scope>NUCLEOTIDE SEQUENCE [LARGE SCALE GENOMIC DNA]</scope>
    <source>
        <strain evidence="8">ATCC 10573 / BCRC 21748 / CBS 615 / JCM 9827 / NBRC 10315 / NRRL Y-1498 / VKM Y-70</strain>
    </source>
</reference>
<dbReference type="PANTHER" id="PTHR12701:SF19">
    <property type="entry name" value="ENDOPLASMIC RETICULUM TRANSMEMBRANE PROTEIN 1-RELATED"/>
    <property type="match status" value="1"/>
</dbReference>
<evidence type="ECO:0000256" key="1">
    <source>
        <dbReference type="ARBA" id="ARBA00004141"/>
    </source>
</evidence>
<dbReference type="GO" id="GO:0070973">
    <property type="term" value="P:protein localization to endoplasmic reticulum exit site"/>
    <property type="evidence" value="ECO:0007669"/>
    <property type="project" value="UniProtKB-UniRule"/>
</dbReference>
<organism evidence="8">
    <name type="scientific">Candida tenuis (strain ATCC 10573 / BCRC 21748 / CBS 615 / JCM 9827 / NBRC 10315 / NRRL Y-1498 / VKM Y-70)</name>
    <name type="common">Yeast</name>
    <name type="synonym">Yamadazyma tenuis</name>
    <dbReference type="NCBI Taxonomy" id="590646"/>
    <lineage>
        <taxon>Eukaryota</taxon>
        <taxon>Fungi</taxon>
        <taxon>Dikarya</taxon>
        <taxon>Ascomycota</taxon>
        <taxon>Saccharomycotina</taxon>
        <taxon>Pichiomycetes</taxon>
        <taxon>Debaryomycetaceae</taxon>
        <taxon>Yamadazyma</taxon>
    </lineage>
</organism>
<comment type="subcellular location">
    <subcellularLocation>
        <location evidence="5">Endoplasmic reticulum membrane</location>
        <topology evidence="5">Multi-pass membrane protein</topology>
    </subcellularLocation>
    <subcellularLocation>
        <location evidence="1">Membrane</location>
        <topology evidence="1">Multi-pass membrane protein</topology>
    </subcellularLocation>
</comment>
<keyword evidence="5" id="KW-0813">Transport</keyword>
<dbReference type="GO" id="GO:0006886">
    <property type="term" value="P:intracellular protein transport"/>
    <property type="evidence" value="ECO:0007669"/>
    <property type="project" value="UniProtKB-UniRule"/>
</dbReference>
<dbReference type="InterPro" id="IPR008417">
    <property type="entry name" value="BAP29/BAP31"/>
</dbReference>
<dbReference type="Proteomes" id="UP000000707">
    <property type="component" value="Unassembled WGS sequence"/>
</dbReference>
<evidence type="ECO:0000256" key="4">
    <source>
        <dbReference type="ARBA" id="ARBA00023136"/>
    </source>
</evidence>
<evidence type="ECO:0000256" key="2">
    <source>
        <dbReference type="ARBA" id="ARBA00022692"/>
    </source>
</evidence>
<accession>G3B3D9</accession>
<comment type="caution">
    <text evidence="5">Lacks conserved residue(s) required for the propagation of feature annotation.</text>
</comment>
<keyword evidence="5" id="KW-0931">ER-Golgi transport</keyword>
<evidence type="ECO:0000256" key="5">
    <source>
        <dbReference type="RuleBase" id="RU367026"/>
    </source>
</evidence>
<dbReference type="PANTHER" id="PTHR12701">
    <property type="entry name" value="BCR-ASSOCIATED PROTEIN, BAP"/>
    <property type="match status" value="1"/>
</dbReference>
<dbReference type="EMBL" id="GL996521">
    <property type="protein sequence ID" value="EGV64144.1"/>
    <property type="molecule type" value="Genomic_DNA"/>
</dbReference>
<dbReference type="GO" id="GO:0006888">
    <property type="term" value="P:endoplasmic reticulum to Golgi vesicle-mediated transport"/>
    <property type="evidence" value="ECO:0007669"/>
    <property type="project" value="UniProtKB-UniRule"/>
</dbReference>
<dbReference type="eggNOG" id="KOG1962">
    <property type="taxonomic scope" value="Eukaryota"/>
</dbReference>
<gene>
    <name evidence="7" type="ORF">CANTEDRAFT_114171</name>
</gene>
<name>G3B3D9_CANTC</name>
<comment type="function">
    <text evidence="5">May play a role in anterograde transport of membrane proteins from the endoplasmic reticulum to the Golgi.</text>
</comment>
<dbReference type="Pfam" id="PF05529">
    <property type="entry name" value="Bap31"/>
    <property type="match status" value="1"/>
</dbReference>
<proteinExistence type="inferred from homology"/>
<keyword evidence="4 5" id="KW-0472">Membrane</keyword>
<keyword evidence="5" id="KW-0256">Endoplasmic reticulum</keyword>
<dbReference type="HOGENOM" id="CLU_087648_1_0_1"/>
<sequence length="174" mass="19785">MTLVFTSLCVQMAILFVMVLPLPHVFRRRIVSLIDVLRSSSNFKIGVGFYSLILAMQFADCLQRLQKLDYMKTPYFTMSNIPGGPVGLTNEQLASKFYSQRNLYISGAVLYLELAIYTVGTILKKLVLKEDRLRATNLTQKFGSEQEEEAKYKQLLTVKDQEIAKVKAELETST</sequence>
<protein>
    <recommendedName>
        <fullName evidence="5">Endoplasmic reticulum transmembrane protein</fullName>
    </recommendedName>
</protein>
<dbReference type="InterPro" id="IPR040463">
    <property type="entry name" value="BAP29/BAP31_N"/>
</dbReference>
<comment type="similarity">
    <text evidence="5">Belongs to the BCAP29/BCAP31 family.</text>
</comment>
<dbReference type="OrthoDB" id="435607at2759"/>
<keyword evidence="2 5" id="KW-0812">Transmembrane</keyword>
<dbReference type="GO" id="GO:0005789">
    <property type="term" value="C:endoplasmic reticulum membrane"/>
    <property type="evidence" value="ECO:0007669"/>
    <property type="project" value="UniProtKB-SubCell"/>
</dbReference>
<dbReference type="AlphaFoldDB" id="G3B3D9"/>
<evidence type="ECO:0000313" key="7">
    <source>
        <dbReference type="EMBL" id="EGV64144.1"/>
    </source>
</evidence>